<evidence type="ECO:0000313" key="2">
    <source>
        <dbReference type="Proteomes" id="UP000000377"/>
    </source>
</evidence>
<protein>
    <submittedName>
        <fullName evidence="1">Uncharacterized protein</fullName>
    </submittedName>
</protein>
<name>D7BUE2_STRBB</name>
<dbReference type="EMBL" id="CP002047">
    <property type="protein sequence ID" value="ADI11691.1"/>
    <property type="molecule type" value="Genomic_DNA"/>
</dbReference>
<dbReference type="KEGG" id="sbh:SBI_08573"/>
<keyword evidence="2" id="KW-1185">Reference proteome</keyword>
<reference evidence="1 2" key="1">
    <citation type="journal article" date="2010" name="J. Bacteriol.">
        <title>Genome sequence of the milbemycin-producing bacterium Streptomyces bingchenggensis.</title>
        <authorList>
            <person name="Wang X.J."/>
            <person name="Yan Y.J."/>
            <person name="Zhang B."/>
            <person name="An J."/>
            <person name="Wang J.J."/>
            <person name="Tian J."/>
            <person name="Jiang L."/>
            <person name="Chen Y.H."/>
            <person name="Huang S.X."/>
            <person name="Yin M."/>
            <person name="Zhang J."/>
            <person name="Gao A.L."/>
            <person name="Liu C.X."/>
            <person name="Zhu Z.X."/>
            <person name="Xiang W.S."/>
        </authorList>
    </citation>
    <scope>NUCLEOTIDE SEQUENCE [LARGE SCALE GENOMIC DNA]</scope>
    <source>
        <strain evidence="1 2">BCW-1</strain>
    </source>
</reference>
<dbReference type="HOGENOM" id="CLU_2669353_0_0_11"/>
<dbReference type="STRING" id="749414.SBI_08573"/>
<gene>
    <name evidence="1" type="ordered locus">SBI_08573</name>
</gene>
<dbReference type="AlphaFoldDB" id="D7BUE2"/>
<proteinExistence type="predicted"/>
<dbReference type="RefSeq" id="WP_014181140.1">
    <property type="nucleotide sequence ID" value="NC_016582.1"/>
</dbReference>
<dbReference type="PATRIC" id="fig|749414.3.peg.8817"/>
<evidence type="ECO:0000313" key="1">
    <source>
        <dbReference type="EMBL" id="ADI11691.1"/>
    </source>
</evidence>
<dbReference type="Proteomes" id="UP000000377">
    <property type="component" value="Chromosome"/>
</dbReference>
<organism evidence="1 2">
    <name type="scientific">Streptomyces bingchenggensis (strain BCW-1)</name>
    <dbReference type="NCBI Taxonomy" id="749414"/>
    <lineage>
        <taxon>Bacteria</taxon>
        <taxon>Bacillati</taxon>
        <taxon>Actinomycetota</taxon>
        <taxon>Actinomycetes</taxon>
        <taxon>Kitasatosporales</taxon>
        <taxon>Streptomycetaceae</taxon>
        <taxon>Streptomyces</taxon>
    </lineage>
</organism>
<accession>D7BUE2</accession>
<sequence>MEIAVAAAVGTACLAGVRLLRVWIGSRDRVRLARVRQQGISERVRALPPGCTLTERHHGEDVRVQVGTPRGGARG</sequence>